<organism evidence="2 3">
    <name type="scientific">Jatropha curcas</name>
    <name type="common">Barbados nut</name>
    <dbReference type="NCBI Taxonomy" id="180498"/>
    <lineage>
        <taxon>Eukaryota</taxon>
        <taxon>Viridiplantae</taxon>
        <taxon>Streptophyta</taxon>
        <taxon>Embryophyta</taxon>
        <taxon>Tracheophyta</taxon>
        <taxon>Spermatophyta</taxon>
        <taxon>Magnoliopsida</taxon>
        <taxon>eudicotyledons</taxon>
        <taxon>Gunneridae</taxon>
        <taxon>Pentapetalae</taxon>
        <taxon>rosids</taxon>
        <taxon>fabids</taxon>
        <taxon>Malpighiales</taxon>
        <taxon>Euphorbiaceae</taxon>
        <taxon>Crotonoideae</taxon>
        <taxon>Jatropheae</taxon>
        <taxon>Jatropha</taxon>
    </lineage>
</organism>
<proteinExistence type="predicted"/>
<name>A0A067KZQ2_JATCU</name>
<protein>
    <submittedName>
        <fullName evidence="2">Uncharacterized protein</fullName>
    </submittedName>
</protein>
<evidence type="ECO:0000313" key="3">
    <source>
        <dbReference type="Proteomes" id="UP000027138"/>
    </source>
</evidence>
<reference evidence="2 3" key="1">
    <citation type="journal article" date="2014" name="PLoS ONE">
        <title>Global Analysis of Gene Expression Profiles in Physic Nut (Jatropha curcas L.) Seedlings Exposed to Salt Stress.</title>
        <authorList>
            <person name="Zhang L."/>
            <person name="Zhang C."/>
            <person name="Wu P."/>
            <person name="Chen Y."/>
            <person name="Li M."/>
            <person name="Jiang H."/>
            <person name="Wu G."/>
        </authorList>
    </citation>
    <scope>NUCLEOTIDE SEQUENCE [LARGE SCALE GENOMIC DNA]</scope>
    <source>
        <strain evidence="3">cv. GZQX0401</strain>
        <tissue evidence="2">Young leaves</tissue>
    </source>
</reference>
<evidence type="ECO:0000256" key="1">
    <source>
        <dbReference type="SAM" id="MobiDB-lite"/>
    </source>
</evidence>
<feature type="region of interest" description="Disordered" evidence="1">
    <location>
        <begin position="26"/>
        <end position="46"/>
    </location>
</feature>
<feature type="compositionally biased region" description="Pro residues" evidence="1">
    <location>
        <begin position="32"/>
        <end position="46"/>
    </location>
</feature>
<dbReference type="AlphaFoldDB" id="A0A067KZQ2"/>
<keyword evidence="3" id="KW-1185">Reference proteome</keyword>
<dbReference type="EMBL" id="KK914408">
    <property type="protein sequence ID" value="KDP37319.1"/>
    <property type="molecule type" value="Genomic_DNA"/>
</dbReference>
<dbReference type="Proteomes" id="UP000027138">
    <property type="component" value="Unassembled WGS sequence"/>
</dbReference>
<sequence length="171" mass="18391">MRAALNSPSSFPFFFFLSSPSPLLSSVRSAAPAPPENAPAPVTPPPTLRSLVYAVRHRLDSISGKPVLQPLPAPDPDAADDTLVTPPGATSHPAGICQSDQFNMTRTGNPQYRNTSPANPAITTVQHERLMRALRIMSLANPAIKAAQYEWLTGAHGSREVRTINDVNIFN</sequence>
<gene>
    <name evidence="2" type="ORF">JCGZ_06773</name>
</gene>
<evidence type="ECO:0000313" key="2">
    <source>
        <dbReference type="EMBL" id="KDP37319.1"/>
    </source>
</evidence>
<accession>A0A067KZQ2</accession>